<dbReference type="AlphaFoldDB" id="A0AAV7RUW3"/>
<dbReference type="Proteomes" id="UP001066276">
    <property type="component" value="Chromosome 5"/>
</dbReference>
<feature type="compositionally biased region" description="Basic and acidic residues" evidence="1">
    <location>
        <begin position="105"/>
        <end position="118"/>
    </location>
</feature>
<evidence type="ECO:0000256" key="1">
    <source>
        <dbReference type="SAM" id="MobiDB-lite"/>
    </source>
</evidence>
<evidence type="ECO:0000313" key="3">
    <source>
        <dbReference type="Proteomes" id="UP001066276"/>
    </source>
</evidence>
<keyword evidence="3" id="KW-1185">Reference proteome</keyword>
<accession>A0AAV7RUW3</accession>
<reference evidence="2" key="1">
    <citation type="journal article" date="2022" name="bioRxiv">
        <title>Sequencing and chromosome-scale assembly of the giantPleurodeles waltlgenome.</title>
        <authorList>
            <person name="Brown T."/>
            <person name="Elewa A."/>
            <person name="Iarovenko S."/>
            <person name="Subramanian E."/>
            <person name="Araus A.J."/>
            <person name="Petzold A."/>
            <person name="Susuki M."/>
            <person name="Suzuki K.-i.T."/>
            <person name="Hayashi T."/>
            <person name="Toyoda A."/>
            <person name="Oliveira C."/>
            <person name="Osipova E."/>
            <person name="Leigh N.D."/>
            <person name="Simon A."/>
            <person name="Yun M.H."/>
        </authorList>
    </citation>
    <scope>NUCLEOTIDE SEQUENCE</scope>
    <source>
        <strain evidence="2">20211129_DDA</strain>
        <tissue evidence="2">Liver</tissue>
    </source>
</reference>
<feature type="compositionally biased region" description="Basic and acidic residues" evidence="1">
    <location>
        <begin position="63"/>
        <end position="97"/>
    </location>
</feature>
<feature type="region of interest" description="Disordered" evidence="1">
    <location>
        <begin position="1"/>
        <end position="118"/>
    </location>
</feature>
<gene>
    <name evidence="2" type="ORF">NDU88_007466</name>
</gene>
<organism evidence="2 3">
    <name type="scientific">Pleurodeles waltl</name>
    <name type="common">Iberian ribbed newt</name>
    <dbReference type="NCBI Taxonomy" id="8319"/>
    <lineage>
        <taxon>Eukaryota</taxon>
        <taxon>Metazoa</taxon>
        <taxon>Chordata</taxon>
        <taxon>Craniata</taxon>
        <taxon>Vertebrata</taxon>
        <taxon>Euteleostomi</taxon>
        <taxon>Amphibia</taxon>
        <taxon>Batrachia</taxon>
        <taxon>Caudata</taxon>
        <taxon>Salamandroidea</taxon>
        <taxon>Salamandridae</taxon>
        <taxon>Pleurodelinae</taxon>
        <taxon>Pleurodeles</taxon>
    </lineage>
</organism>
<feature type="compositionally biased region" description="Basic residues" evidence="1">
    <location>
        <begin position="7"/>
        <end position="23"/>
    </location>
</feature>
<comment type="caution">
    <text evidence="2">The sequence shown here is derived from an EMBL/GenBank/DDBJ whole genome shotgun (WGS) entry which is preliminary data.</text>
</comment>
<proteinExistence type="predicted"/>
<evidence type="ECO:0000313" key="2">
    <source>
        <dbReference type="EMBL" id="KAJ1154723.1"/>
    </source>
</evidence>
<sequence>MEDSRQPRIRLSKRQKRIQRQKISRKDHENSETTPGAIGKCSREGWAVKGEAPKFQRRTIRRRILEEPTGERTEPGENYHGKTEAGDARNPWEKNRPEPTPSQSRPRDEDHWPRGAHV</sequence>
<name>A0AAV7RUW3_PLEWA</name>
<dbReference type="EMBL" id="JANPWB010000009">
    <property type="protein sequence ID" value="KAJ1154723.1"/>
    <property type="molecule type" value="Genomic_DNA"/>
</dbReference>
<protein>
    <submittedName>
        <fullName evidence="2">Uncharacterized protein</fullName>
    </submittedName>
</protein>